<evidence type="ECO:0000313" key="1">
    <source>
        <dbReference type="EMBL" id="KAH0546929.1"/>
    </source>
</evidence>
<gene>
    <name evidence="1" type="ORF">KQX54_016156</name>
</gene>
<dbReference type="Proteomes" id="UP000826195">
    <property type="component" value="Unassembled WGS sequence"/>
</dbReference>
<organism evidence="1 2">
    <name type="scientific">Cotesia glomerata</name>
    <name type="common">Lepidopteran parasitic wasp</name>
    <name type="synonym">Apanteles glomeratus</name>
    <dbReference type="NCBI Taxonomy" id="32391"/>
    <lineage>
        <taxon>Eukaryota</taxon>
        <taxon>Metazoa</taxon>
        <taxon>Ecdysozoa</taxon>
        <taxon>Arthropoda</taxon>
        <taxon>Hexapoda</taxon>
        <taxon>Insecta</taxon>
        <taxon>Pterygota</taxon>
        <taxon>Neoptera</taxon>
        <taxon>Endopterygota</taxon>
        <taxon>Hymenoptera</taxon>
        <taxon>Apocrita</taxon>
        <taxon>Ichneumonoidea</taxon>
        <taxon>Braconidae</taxon>
        <taxon>Microgastrinae</taxon>
        <taxon>Cotesia</taxon>
    </lineage>
</organism>
<keyword evidence="2" id="KW-1185">Reference proteome</keyword>
<comment type="caution">
    <text evidence="1">The sequence shown here is derived from an EMBL/GenBank/DDBJ whole genome shotgun (WGS) entry which is preliminary data.</text>
</comment>
<name>A0AAV7I5F0_COTGL</name>
<protein>
    <submittedName>
        <fullName evidence="1">Uncharacterized protein</fullName>
    </submittedName>
</protein>
<evidence type="ECO:0000313" key="2">
    <source>
        <dbReference type="Proteomes" id="UP000826195"/>
    </source>
</evidence>
<dbReference type="AlphaFoldDB" id="A0AAV7I5F0"/>
<dbReference type="EMBL" id="JAHXZJ010002237">
    <property type="protein sequence ID" value="KAH0546929.1"/>
    <property type="molecule type" value="Genomic_DNA"/>
</dbReference>
<reference evidence="1 2" key="1">
    <citation type="journal article" date="2021" name="J. Hered.">
        <title>A chromosome-level genome assembly of the parasitoid wasp, Cotesia glomerata (Hymenoptera: Braconidae).</title>
        <authorList>
            <person name="Pinto B.J."/>
            <person name="Weis J.J."/>
            <person name="Gamble T."/>
            <person name="Ode P.J."/>
            <person name="Paul R."/>
            <person name="Zaspel J.M."/>
        </authorList>
    </citation>
    <scope>NUCLEOTIDE SEQUENCE [LARGE SCALE GENOMIC DNA]</scope>
    <source>
        <strain evidence="1">CgM1</strain>
    </source>
</reference>
<proteinExistence type="predicted"/>
<accession>A0AAV7I5F0</accession>
<sequence>MKTLEYKILIKSSSVGPLTQKNRKKYCKGFFRLAGNKTLEVVSITGYPGLGLVALNQEVGPESSAECLVPLTLCQGREMKKRKGVAFSRRVAGARRWKGVASPLIGGRSADSAPEVVGNNVVQGRRLNKWRTGVT</sequence>